<keyword evidence="3" id="KW-0812">Transmembrane</keyword>
<evidence type="ECO:0000313" key="5">
    <source>
        <dbReference type="EMBL" id="VEN57848.1"/>
    </source>
</evidence>
<dbReference type="GO" id="GO:0006506">
    <property type="term" value="P:GPI anchor biosynthetic process"/>
    <property type="evidence" value="ECO:0007669"/>
    <property type="project" value="UniProtKB-UniPathway"/>
</dbReference>
<evidence type="ECO:0000256" key="2">
    <source>
        <dbReference type="ARBA" id="ARBA00009610"/>
    </source>
</evidence>
<keyword evidence="6" id="KW-1185">Reference proteome</keyword>
<dbReference type="InterPro" id="IPR019328">
    <property type="entry name" value="PIGH-H_dom"/>
</dbReference>
<dbReference type="InterPro" id="IPR044215">
    <property type="entry name" value="PIG-H"/>
</dbReference>
<comment type="similarity">
    <text evidence="2">Belongs to the PIGH family.</text>
</comment>
<organism evidence="5 6">
    <name type="scientific">Callosobruchus maculatus</name>
    <name type="common">Southern cowpea weevil</name>
    <name type="synonym">Pulse bruchid</name>
    <dbReference type="NCBI Taxonomy" id="64391"/>
    <lineage>
        <taxon>Eukaryota</taxon>
        <taxon>Metazoa</taxon>
        <taxon>Ecdysozoa</taxon>
        <taxon>Arthropoda</taxon>
        <taxon>Hexapoda</taxon>
        <taxon>Insecta</taxon>
        <taxon>Pterygota</taxon>
        <taxon>Neoptera</taxon>
        <taxon>Endopterygota</taxon>
        <taxon>Coleoptera</taxon>
        <taxon>Polyphaga</taxon>
        <taxon>Cucujiformia</taxon>
        <taxon>Chrysomeloidea</taxon>
        <taxon>Chrysomelidae</taxon>
        <taxon>Bruchinae</taxon>
        <taxon>Bruchini</taxon>
        <taxon>Callosobruchus</taxon>
    </lineage>
</organism>
<keyword evidence="3" id="KW-1133">Transmembrane helix</keyword>
<dbReference type="AlphaFoldDB" id="A0A653DCZ3"/>
<gene>
    <name evidence="5" type="ORF">CALMAC_LOCUS16370</name>
</gene>
<keyword evidence="3" id="KW-0472">Membrane</keyword>
<name>A0A653DCZ3_CALMS</name>
<reference evidence="5 6" key="1">
    <citation type="submission" date="2019-01" db="EMBL/GenBank/DDBJ databases">
        <authorList>
            <person name="Sayadi A."/>
        </authorList>
    </citation>
    <scope>NUCLEOTIDE SEQUENCE [LARGE SCALE GENOMIC DNA]</scope>
</reference>
<dbReference type="GO" id="GO:0000506">
    <property type="term" value="C:glycosylphosphatidylinositol-N-acetylglucosaminyltransferase (GPI-GnT) complex"/>
    <property type="evidence" value="ECO:0007669"/>
    <property type="project" value="InterPro"/>
</dbReference>
<dbReference type="Proteomes" id="UP000410492">
    <property type="component" value="Unassembled WGS sequence"/>
</dbReference>
<dbReference type="Pfam" id="PF10181">
    <property type="entry name" value="PIG-H"/>
    <property type="match status" value="1"/>
</dbReference>
<dbReference type="UniPathway" id="UPA00196"/>
<evidence type="ECO:0000259" key="4">
    <source>
        <dbReference type="Pfam" id="PF10181"/>
    </source>
</evidence>
<feature type="transmembrane region" description="Helical" evidence="3">
    <location>
        <begin position="44"/>
        <end position="64"/>
    </location>
</feature>
<comment type="pathway">
    <text evidence="1">Glycolipid biosynthesis; glycosylphosphatidylinositol-anchor biosynthesis.</text>
</comment>
<accession>A0A653DCZ3</accession>
<dbReference type="EMBL" id="CAACVG010011331">
    <property type="protein sequence ID" value="VEN57848.1"/>
    <property type="molecule type" value="Genomic_DNA"/>
</dbReference>
<dbReference type="PANTHER" id="PTHR15231">
    <property type="entry name" value="PHOSPHATIDYLINOSITOL N-ACETYLGLUCOSAMINYLTRANSFERASE SUBUNIT H"/>
    <property type="match status" value="1"/>
</dbReference>
<evidence type="ECO:0000256" key="3">
    <source>
        <dbReference type="SAM" id="Phobius"/>
    </source>
</evidence>
<protein>
    <recommendedName>
        <fullName evidence="4">Phosphatidylinositol N-acetylglucosaminyltransferase subunit H conserved domain-containing protein</fullName>
    </recommendedName>
</protein>
<feature type="transmembrane region" description="Helical" evidence="3">
    <location>
        <begin position="71"/>
        <end position="90"/>
    </location>
</feature>
<feature type="domain" description="Phosphatidylinositol N-acetylglucosaminyltransferase subunit H conserved" evidence="4">
    <location>
        <begin position="94"/>
        <end position="159"/>
    </location>
</feature>
<sequence length="181" mass="21503">MVKYRKKEKSTTFESINGNKLQLYLEKKDAVVKIRLSNTGYDAWFRKSILLLGIALLNLFCLLYEIISKKIIVAMFFGALYTFFRLFYIVREESLIIVSDLGMQLETMYLLNKNTKFIPFERVQRIFINEVILRNKIIYTLNVLLVDVITKEEHILPLFQEQLPRLNCLEVIYKNIRGRIH</sequence>
<evidence type="ECO:0000313" key="6">
    <source>
        <dbReference type="Proteomes" id="UP000410492"/>
    </source>
</evidence>
<proteinExistence type="inferred from homology"/>
<evidence type="ECO:0000256" key="1">
    <source>
        <dbReference type="ARBA" id="ARBA00004687"/>
    </source>
</evidence>
<dbReference type="PANTHER" id="PTHR15231:SF1">
    <property type="entry name" value="PHOSPHATIDYLINOSITOL N-ACETYLGLUCOSAMINYLTRANSFERASE SUBUNIT H"/>
    <property type="match status" value="1"/>
</dbReference>
<dbReference type="OrthoDB" id="6256716at2759"/>